<evidence type="ECO:0000259" key="6">
    <source>
        <dbReference type="Pfam" id="PF00881"/>
    </source>
</evidence>
<gene>
    <name evidence="7" type="ORF">IAB00_05440</name>
</gene>
<dbReference type="Proteomes" id="UP000824124">
    <property type="component" value="Unassembled WGS sequence"/>
</dbReference>
<keyword evidence="3" id="KW-0285">Flavoprotein</keyword>
<dbReference type="SUPFAM" id="SSF55469">
    <property type="entry name" value="FMN-dependent nitroreductase-like"/>
    <property type="match status" value="1"/>
</dbReference>
<sequence>MNQTIKDMLERRSIRRFKPDMIERELIDQIIEAGLYAASARGQQATRIIAVTNKELRNKIVEDNRKIGGWEDGFDPFYGAPVILIVLAEKDWPNRIYDGSLVMGNLMLAAHALGLGSCWIHRAKEEFEMEGYKSLLASLGMAGEFEGIGHCALGYVDGELPLAAPRKENRVFYV</sequence>
<reference evidence="7" key="2">
    <citation type="journal article" date="2021" name="PeerJ">
        <title>Extensive microbial diversity within the chicken gut microbiome revealed by metagenomics and culture.</title>
        <authorList>
            <person name="Gilroy R."/>
            <person name="Ravi A."/>
            <person name="Getino M."/>
            <person name="Pursley I."/>
            <person name="Horton D.L."/>
            <person name="Alikhan N.F."/>
            <person name="Baker D."/>
            <person name="Gharbi K."/>
            <person name="Hall N."/>
            <person name="Watson M."/>
            <person name="Adriaenssens E.M."/>
            <person name="Foster-Nyarko E."/>
            <person name="Jarju S."/>
            <person name="Secka A."/>
            <person name="Antonio M."/>
            <person name="Oren A."/>
            <person name="Chaudhuri R.R."/>
            <person name="La Ragione R."/>
            <person name="Hildebrand F."/>
            <person name="Pallen M.J."/>
        </authorList>
    </citation>
    <scope>NUCLEOTIDE SEQUENCE</scope>
    <source>
        <strain evidence="7">2830</strain>
    </source>
</reference>
<evidence type="ECO:0000313" key="7">
    <source>
        <dbReference type="EMBL" id="HIU10667.1"/>
    </source>
</evidence>
<dbReference type="Gene3D" id="3.40.109.10">
    <property type="entry name" value="NADH Oxidase"/>
    <property type="match status" value="1"/>
</dbReference>
<dbReference type="Pfam" id="PF00881">
    <property type="entry name" value="Nitroreductase"/>
    <property type="match status" value="1"/>
</dbReference>
<keyword evidence="4" id="KW-0288">FMN</keyword>
<proteinExistence type="inferred from homology"/>
<dbReference type="CDD" id="cd02136">
    <property type="entry name" value="PnbA_NfnB-like"/>
    <property type="match status" value="1"/>
</dbReference>
<dbReference type="InterPro" id="IPR000415">
    <property type="entry name" value="Nitroreductase-like"/>
</dbReference>
<evidence type="ECO:0000256" key="2">
    <source>
        <dbReference type="ARBA" id="ARBA00007118"/>
    </source>
</evidence>
<dbReference type="GO" id="GO:0016491">
    <property type="term" value="F:oxidoreductase activity"/>
    <property type="evidence" value="ECO:0007669"/>
    <property type="project" value="UniProtKB-KW"/>
</dbReference>
<evidence type="ECO:0000256" key="1">
    <source>
        <dbReference type="ARBA" id="ARBA00001917"/>
    </source>
</evidence>
<comment type="similarity">
    <text evidence="2">Belongs to the nitroreductase family.</text>
</comment>
<dbReference type="EMBL" id="DVMH01000027">
    <property type="protein sequence ID" value="HIU10667.1"/>
    <property type="molecule type" value="Genomic_DNA"/>
</dbReference>
<keyword evidence="5" id="KW-0560">Oxidoreductase</keyword>
<dbReference type="AlphaFoldDB" id="A0A9D1KY24"/>
<comment type="cofactor">
    <cofactor evidence="1">
        <name>FMN</name>
        <dbReference type="ChEBI" id="CHEBI:58210"/>
    </cofactor>
</comment>
<comment type="caution">
    <text evidence="7">The sequence shown here is derived from an EMBL/GenBank/DDBJ whole genome shotgun (WGS) entry which is preliminary data.</text>
</comment>
<feature type="domain" description="Nitroreductase" evidence="6">
    <location>
        <begin position="10"/>
        <end position="124"/>
    </location>
</feature>
<reference evidence="7" key="1">
    <citation type="submission" date="2020-10" db="EMBL/GenBank/DDBJ databases">
        <authorList>
            <person name="Gilroy R."/>
        </authorList>
    </citation>
    <scope>NUCLEOTIDE SEQUENCE</scope>
    <source>
        <strain evidence="7">2830</strain>
    </source>
</reference>
<dbReference type="PANTHER" id="PTHR43673">
    <property type="entry name" value="NAD(P)H NITROREDUCTASE YDGI-RELATED"/>
    <property type="match status" value="1"/>
</dbReference>
<dbReference type="PANTHER" id="PTHR43673:SF2">
    <property type="entry name" value="NITROREDUCTASE"/>
    <property type="match status" value="1"/>
</dbReference>
<organism evidence="7 8">
    <name type="scientific">Candidatus Avidehalobacter gallistercoris</name>
    <dbReference type="NCBI Taxonomy" id="2840694"/>
    <lineage>
        <taxon>Bacteria</taxon>
        <taxon>Bacillati</taxon>
        <taxon>Bacillota</taxon>
        <taxon>Clostridia</taxon>
        <taxon>Eubacteriales</taxon>
        <taxon>Peptococcaceae</taxon>
        <taxon>Peptococcaceae incertae sedis</taxon>
        <taxon>Candidatus Avidehalobacter</taxon>
    </lineage>
</organism>
<name>A0A9D1KY24_9FIRM</name>
<protein>
    <submittedName>
        <fullName evidence="7">Nitroreductase</fullName>
    </submittedName>
</protein>
<evidence type="ECO:0000256" key="3">
    <source>
        <dbReference type="ARBA" id="ARBA00022630"/>
    </source>
</evidence>
<accession>A0A9D1KY24</accession>
<evidence type="ECO:0000313" key="8">
    <source>
        <dbReference type="Proteomes" id="UP000824124"/>
    </source>
</evidence>
<evidence type="ECO:0000256" key="4">
    <source>
        <dbReference type="ARBA" id="ARBA00022643"/>
    </source>
</evidence>
<dbReference type="InterPro" id="IPR029479">
    <property type="entry name" value="Nitroreductase"/>
</dbReference>
<evidence type="ECO:0000256" key="5">
    <source>
        <dbReference type="ARBA" id="ARBA00023002"/>
    </source>
</evidence>